<name>A0A517YBT4_9BACT</name>
<protein>
    <submittedName>
        <fullName evidence="1">Uncharacterized protein</fullName>
    </submittedName>
</protein>
<dbReference type="AlphaFoldDB" id="A0A517YBT4"/>
<dbReference type="RefSeq" id="WP_145088760.1">
    <property type="nucleotide sequence ID" value="NZ_CP036274.1"/>
</dbReference>
<keyword evidence="2" id="KW-1185">Reference proteome</keyword>
<proteinExistence type="predicted"/>
<dbReference type="KEGG" id="aagg:ETAA8_27890"/>
<evidence type="ECO:0000313" key="2">
    <source>
        <dbReference type="Proteomes" id="UP000315017"/>
    </source>
</evidence>
<dbReference type="EMBL" id="CP036274">
    <property type="protein sequence ID" value="QDU27700.1"/>
    <property type="molecule type" value="Genomic_DNA"/>
</dbReference>
<dbReference type="Proteomes" id="UP000315017">
    <property type="component" value="Chromosome"/>
</dbReference>
<evidence type="ECO:0000313" key="1">
    <source>
        <dbReference type="EMBL" id="QDU27700.1"/>
    </source>
</evidence>
<accession>A0A517YBT4</accession>
<organism evidence="1 2">
    <name type="scientific">Anatilimnocola aggregata</name>
    <dbReference type="NCBI Taxonomy" id="2528021"/>
    <lineage>
        <taxon>Bacteria</taxon>
        <taxon>Pseudomonadati</taxon>
        <taxon>Planctomycetota</taxon>
        <taxon>Planctomycetia</taxon>
        <taxon>Pirellulales</taxon>
        <taxon>Pirellulaceae</taxon>
        <taxon>Anatilimnocola</taxon>
    </lineage>
</organism>
<gene>
    <name evidence="1" type="ORF">ETAA8_27890</name>
</gene>
<sequence>MKTSNAAVLSSTAIIRSQHTLTSCRAIDFRAGADHIQGRRGVDFATGDTLITLKANHRIGVQRAVAR</sequence>
<reference evidence="1 2" key="1">
    <citation type="submission" date="2019-02" db="EMBL/GenBank/DDBJ databases">
        <title>Deep-cultivation of Planctomycetes and their phenomic and genomic characterization uncovers novel biology.</title>
        <authorList>
            <person name="Wiegand S."/>
            <person name="Jogler M."/>
            <person name="Boedeker C."/>
            <person name="Pinto D."/>
            <person name="Vollmers J."/>
            <person name="Rivas-Marin E."/>
            <person name="Kohn T."/>
            <person name="Peeters S.H."/>
            <person name="Heuer A."/>
            <person name="Rast P."/>
            <person name="Oberbeckmann S."/>
            <person name="Bunk B."/>
            <person name="Jeske O."/>
            <person name="Meyerdierks A."/>
            <person name="Storesund J.E."/>
            <person name="Kallscheuer N."/>
            <person name="Luecker S."/>
            <person name="Lage O.M."/>
            <person name="Pohl T."/>
            <person name="Merkel B.J."/>
            <person name="Hornburger P."/>
            <person name="Mueller R.-W."/>
            <person name="Bruemmer F."/>
            <person name="Labrenz M."/>
            <person name="Spormann A.M."/>
            <person name="Op den Camp H."/>
            <person name="Overmann J."/>
            <person name="Amann R."/>
            <person name="Jetten M.S.M."/>
            <person name="Mascher T."/>
            <person name="Medema M.H."/>
            <person name="Devos D.P."/>
            <person name="Kaster A.-K."/>
            <person name="Ovreas L."/>
            <person name="Rohde M."/>
            <person name="Galperin M.Y."/>
            <person name="Jogler C."/>
        </authorList>
    </citation>
    <scope>NUCLEOTIDE SEQUENCE [LARGE SCALE GENOMIC DNA]</scope>
    <source>
        <strain evidence="1 2">ETA_A8</strain>
    </source>
</reference>